<dbReference type="CDD" id="cd06558">
    <property type="entry name" value="crotonase-like"/>
    <property type="match status" value="1"/>
</dbReference>
<comment type="similarity">
    <text evidence="1">Belongs to the enoyl-CoA hydratase/isomerase family.</text>
</comment>
<dbReference type="Pfam" id="PF00378">
    <property type="entry name" value="ECH_1"/>
    <property type="match status" value="1"/>
</dbReference>
<sequence>MTEFTVSKNGSECQITFVQPEVGNTLSLSGLHALSDSIRDAGHDPAIKIIRVRATGANFCGGRAASPAPQTPLTSEQFRRTVADPILGVYRALHESEVPVIAEVQGDARGFGCALVAACDLAIASDEARFSLPEMQKNLPPTLVWSVLRYRVLPKAAAHMIYLADAVDARTAREWGFVAEVLPAGRLAARGDAISASICSRERIALSALKAYFREIVMPQFSLASETAGLMLSSAMTSMGDK</sequence>
<dbReference type="InterPro" id="IPR001753">
    <property type="entry name" value="Enoyl-CoA_hydra/iso"/>
</dbReference>
<evidence type="ECO:0000256" key="1">
    <source>
        <dbReference type="ARBA" id="ARBA00005254"/>
    </source>
</evidence>
<gene>
    <name evidence="2" type="ORF">C2L65_39105</name>
</gene>
<dbReference type="AlphaFoldDB" id="A0A2I8F0Y1"/>
<dbReference type="PANTHER" id="PTHR42964">
    <property type="entry name" value="ENOYL-COA HYDRATASE"/>
    <property type="match status" value="1"/>
</dbReference>
<reference evidence="2 3" key="1">
    <citation type="submission" date="2018-01" db="EMBL/GenBank/DDBJ databases">
        <title>Species boundaries and ecological features among Paraburkholderia terrae DSMZ17804T, P. hospita DSMZ17164T and P. caribensis DSMZ13236T.</title>
        <authorList>
            <person name="Pratama A.A."/>
        </authorList>
    </citation>
    <scope>NUCLEOTIDE SEQUENCE [LARGE SCALE GENOMIC DNA]</scope>
    <source>
        <strain evidence="2 3">DSM 17804</strain>
    </source>
</reference>
<dbReference type="GO" id="GO:0016853">
    <property type="term" value="F:isomerase activity"/>
    <property type="evidence" value="ECO:0007669"/>
    <property type="project" value="UniProtKB-KW"/>
</dbReference>
<dbReference type="EMBL" id="CP026113">
    <property type="protein sequence ID" value="AUT65537.1"/>
    <property type="molecule type" value="Genomic_DNA"/>
</dbReference>
<dbReference type="PANTHER" id="PTHR42964:SF1">
    <property type="entry name" value="POLYKETIDE BIOSYNTHESIS ENOYL-COA HYDRATASE PKSH-RELATED"/>
    <property type="match status" value="1"/>
</dbReference>
<dbReference type="Proteomes" id="UP000243502">
    <property type="component" value="Chromosome 3"/>
</dbReference>
<dbReference type="InterPro" id="IPR029045">
    <property type="entry name" value="ClpP/crotonase-like_dom_sf"/>
</dbReference>
<dbReference type="OrthoDB" id="4698010at2"/>
<dbReference type="RefSeq" id="WP_042316777.1">
    <property type="nucleotide sequence ID" value="NZ_CP026113.1"/>
</dbReference>
<keyword evidence="2" id="KW-0413">Isomerase</keyword>
<dbReference type="InterPro" id="IPR051683">
    <property type="entry name" value="Enoyl-CoA_Hydratase/Isomerase"/>
</dbReference>
<organism evidence="2 3">
    <name type="scientific">Paraburkholderia terrae</name>
    <dbReference type="NCBI Taxonomy" id="311230"/>
    <lineage>
        <taxon>Bacteria</taxon>
        <taxon>Pseudomonadati</taxon>
        <taxon>Pseudomonadota</taxon>
        <taxon>Betaproteobacteria</taxon>
        <taxon>Burkholderiales</taxon>
        <taxon>Burkholderiaceae</taxon>
        <taxon>Paraburkholderia</taxon>
    </lineage>
</organism>
<dbReference type="KEGG" id="pter:C2L65_39105"/>
<accession>A0A2I8F0Y1</accession>
<name>A0A2I8F0Y1_9BURK</name>
<dbReference type="Gene3D" id="3.90.226.10">
    <property type="entry name" value="2-enoyl-CoA Hydratase, Chain A, domain 1"/>
    <property type="match status" value="1"/>
</dbReference>
<dbReference type="SUPFAM" id="SSF52096">
    <property type="entry name" value="ClpP/crotonase"/>
    <property type="match status" value="1"/>
</dbReference>
<protein>
    <submittedName>
        <fullName evidence="2">Enoyl-CoA hydratase/isomerase family protein</fullName>
    </submittedName>
</protein>
<evidence type="ECO:0000313" key="2">
    <source>
        <dbReference type="EMBL" id="AUT65537.1"/>
    </source>
</evidence>
<evidence type="ECO:0000313" key="3">
    <source>
        <dbReference type="Proteomes" id="UP000243502"/>
    </source>
</evidence>
<proteinExistence type="inferred from homology"/>